<dbReference type="InterPro" id="IPR000620">
    <property type="entry name" value="EamA_dom"/>
</dbReference>
<gene>
    <name evidence="3" type="ORF">COT80_00130</name>
</gene>
<dbReference type="PANTHER" id="PTHR22911">
    <property type="entry name" value="ACYL-MALONYL CONDENSING ENZYME-RELATED"/>
    <property type="match status" value="1"/>
</dbReference>
<feature type="transmembrane region" description="Helical" evidence="1">
    <location>
        <begin position="92"/>
        <end position="111"/>
    </location>
</feature>
<dbReference type="SUPFAM" id="SSF103481">
    <property type="entry name" value="Multidrug resistance efflux transporter EmrE"/>
    <property type="match status" value="1"/>
</dbReference>
<evidence type="ECO:0000259" key="2">
    <source>
        <dbReference type="Pfam" id="PF00892"/>
    </source>
</evidence>
<evidence type="ECO:0000313" key="3">
    <source>
        <dbReference type="EMBL" id="PIS06518.1"/>
    </source>
</evidence>
<feature type="transmembrane region" description="Helical" evidence="1">
    <location>
        <begin position="176"/>
        <end position="195"/>
    </location>
</feature>
<evidence type="ECO:0000313" key="4">
    <source>
        <dbReference type="Proteomes" id="UP000229056"/>
    </source>
</evidence>
<dbReference type="Proteomes" id="UP000229056">
    <property type="component" value="Unassembled WGS sequence"/>
</dbReference>
<evidence type="ECO:0000256" key="1">
    <source>
        <dbReference type="SAM" id="Phobius"/>
    </source>
</evidence>
<keyword evidence="1" id="KW-0812">Transmembrane</keyword>
<reference evidence="4" key="1">
    <citation type="submission" date="2017-09" db="EMBL/GenBank/DDBJ databases">
        <title>Depth-based differentiation of microbial function through sediment-hosted aquifers and enrichment of novel symbionts in the deep terrestrial subsurface.</title>
        <authorList>
            <person name="Probst A.J."/>
            <person name="Ladd B."/>
            <person name="Jarett J.K."/>
            <person name="Geller-Mcgrath D.E."/>
            <person name="Sieber C.M.K."/>
            <person name="Emerson J.B."/>
            <person name="Anantharaman K."/>
            <person name="Thomas B.C."/>
            <person name="Malmstrom R."/>
            <person name="Stieglmeier M."/>
            <person name="Klingl A."/>
            <person name="Woyke T."/>
            <person name="Ryan C.M."/>
            <person name="Banfield J.F."/>
        </authorList>
    </citation>
    <scope>NUCLEOTIDE SEQUENCE [LARGE SCALE GENOMIC DNA]</scope>
</reference>
<keyword evidence="1" id="KW-0472">Membrane</keyword>
<dbReference type="Gene3D" id="1.10.3730.20">
    <property type="match status" value="1"/>
</dbReference>
<dbReference type="InterPro" id="IPR037185">
    <property type="entry name" value="EmrE-like"/>
</dbReference>
<dbReference type="AlphaFoldDB" id="A0A2H0W597"/>
<protein>
    <recommendedName>
        <fullName evidence="2">EamA domain-containing protein</fullName>
    </recommendedName>
</protein>
<accession>A0A2H0W597</accession>
<feature type="transmembrane region" description="Helical" evidence="1">
    <location>
        <begin position="277"/>
        <end position="296"/>
    </location>
</feature>
<feature type="domain" description="EamA" evidence="2">
    <location>
        <begin position="3"/>
        <end position="134"/>
    </location>
</feature>
<name>A0A2H0W597_9BACT</name>
<feature type="transmembrane region" description="Helical" evidence="1">
    <location>
        <begin position="6"/>
        <end position="25"/>
    </location>
</feature>
<sequence length="297" mass="33107">MNWLIITVFAYFLNAIAVVIDKFLLSKRISNPAVYAIFISTLSLLSLILIPFGFHLYSPGQILIALMAGVIFTFALFYMFKALGQNEASSITPFMGGLQPIFVFILALMFLNEKLTLQQIIAFGVIIMGTVLISWQKSSKTNKKSAYLFAIISTLLFAASYTINKYSFVNQDFISGFVWTRIGAFLGALILLLSAKNRYDIKSELKQPKKQTGSLFIVGQVAGALSFILINYTISISSSVALVNSLQGLQYIFLLIIVFSLSWKFPKLLEEKLTWPVITKKIIATILIIGGLFILFI</sequence>
<proteinExistence type="predicted"/>
<organism evidence="3 4">
    <name type="scientific">Candidatus Buchananbacteria bacterium CG10_big_fil_rev_8_21_14_0_10_33_19</name>
    <dbReference type="NCBI Taxonomy" id="1974525"/>
    <lineage>
        <taxon>Bacteria</taxon>
        <taxon>Candidatus Buchananiibacteriota</taxon>
    </lineage>
</organism>
<dbReference type="PANTHER" id="PTHR22911:SF137">
    <property type="entry name" value="SOLUTE CARRIER FAMILY 35 MEMBER G2-RELATED"/>
    <property type="match status" value="1"/>
</dbReference>
<dbReference type="EMBL" id="PEZY01000002">
    <property type="protein sequence ID" value="PIS06518.1"/>
    <property type="molecule type" value="Genomic_DNA"/>
</dbReference>
<comment type="caution">
    <text evidence="3">The sequence shown here is derived from an EMBL/GenBank/DDBJ whole genome shotgun (WGS) entry which is preliminary data.</text>
</comment>
<feature type="transmembrane region" description="Helical" evidence="1">
    <location>
        <begin position="248"/>
        <end position="265"/>
    </location>
</feature>
<feature type="transmembrane region" description="Helical" evidence="1">
    <location>
        <begin position="60"/>
        <end position="80"/>
    </location>
</feature>
<dbReference type="GO" id="GO:0016020">
    <property type="term" value="C:membrane"/>
    <property type="evidence" value="ECO:0007669"/>
    <property type="project" value="InterPro"/>
</dbReference>
<feature type="transmembrane region" description="Helical" evidence="1">
    <location>
        <begin position="32"/>
        <end position="54"/>
    </location>
</feature>
<dbReference type="Pfam" id="PF00892">
    <property type="entry name" value="EamA"/>
    <property type="match status" value="1"/>
</dbReference>
<keyword evidence="1" id="KW-1133">Transmembrane helix</keyword>
<feature type="transmembrane region" description="Helical" evidence="1">
    <location>
        <begin position="215"/>
        <end position="236"/>
    </location>
</feature>
<feature type="transmembrane region" description="Helical" evidence="1">
    <location>
        <begin position="117"/>
        <end position="135"/>
    </location>
</feature>
<feature type="transmembrane region" description="Helical" evidence="1">
    <location>
        <begin position="147"/>
        <end position="164"/>
    </location>
</feature>